<comment type="subcellular location">
    <subcellularLocation>
        <location evidence="1">Mitochondrion inner membrane</location>
        <topology evidence="1">Single-pass membrane protein</topology>
    </subcellularLocation>
</comment>
<evidence type="ECO:0000256" key="2">
    <source>
        <dbReference type="ARBA" id="ARBA00007448"/>
    </source>
</evidence>
<keyword evidence="17" id="KW-1185">Reference proteome</keyword>
<dbReference type="FunFam" id="3.40.50.300:FF:000768">
    <property type="entry name" value="Probable mitochondrial chaperone bcs1"/>
    <property type="match status" value="1"/>
</dbReference>
<dbReference type="SMART" id="SM00382">
    <property type="entry name" value="AAA"/>
    <property type="match status" value="1"/>
</dbReference>
<protein>
    <submittedName>
        <fullName evidence="16">DEKNAAC101533</fullName>
    </submittedName>
</protein>
<evidence type="ECO:0000256" key="4">
    <source>
        <dbReference type="ARBA" id="ARBA00022741"/>
    </source>
</evidence>
<gene>
    <name evidence="16" type="ORF">BRENAR_LOCUS1445</name>
</gene>
<keyword evidence="6" id="KW-0378">Hydrolase</keyword>
<dbReference type="Pfam" id="PF08740">
    <property type="entry name" value="BCS1_N"/>
    <property type="match status" value="1"/>
</dbReference>
<dbReference type="InterPro" id="IPR014851">
    <property type="entry name" value="BCS1_N"/>
</dbReference>
<dbReference type="OrthoDB" id="10251412at2759"/>
<dbReference type="InterPro" id="IPR003593">
    <property type="entry name" value="AAA+_ATPase"/>
</dbReference>
<evidence type="ECO:0000259" key="14">
    <source>
        <dbReference type="SMART" id="SM00382"/>
    </source>
</evidence>
<organism evidence="16 17">
    <name type="scientific">Brettanomyces naardenensis</name>
    <name type="common">Yeast</name>
    <dbReference type="NCBI Taxonomy" id="13370"/>
    <lineage>
        <taxon>Eukaryota</taxon>
        <taxon>Fungi</taxon>
        <taxon>Dikarya</taxon>
        <taxon>Ascomycota</taxon>
        <taxon>Saccharomycotina</taxon>
        <taxon>Pichiomycetes</taxon>
        <taxon>Pichiales</taxon>
        <taxon>Pichiaceae</taxon>
        <taxon>Brettanomyces</taxon>
    </lineage>
</organism>
<dbReference type="Pfam" id="PF00004">
    <property type="entry name" value="AAA"/>
    <property type="match status" value="1"/>
</dbReference>
<keyword evidence="7 12" id="KW-0067">ATP-binding</keyword>
<keyword evidence="5" id="KW-0999">Mitochondrion inner membrane</keyword>
<comment type="similarity">
    <text evidence="2">Belongs to the AAA ATPase family. BCS1 subfamily.</text>
</comment>
<dbReference type="Pfam" id="PF25426">
    <property type="entry name" value="AAA_lid_BCS1"/>
    <property type="match status" value="1"/>
</dbReference>
<dbReference type="PROSITE" id="PS00674">
    <property type="entry name" value="AAA"/>
    <property type="match status" value="1"/>
</dbReference>
<dbReference type="SUPFAM" id="SSF52540">
    <property type="entry name" value="P-loop containing nucleoside triphosphate hydrolases"/>
    <property type="match status" value="1"/>
</dbReference>
<comment type="catalytic activity">
    <reaction evidence="11">
        <text>ATP + H2O = ADP + phosphate + H(+)</text>
        <dbReference type="Rhea" id="RHEA:13065"/>
        <dbReference type="ChEBI" id="CHEBI:15377"/>
        <dbReference type="ChEBI" id="CHEBI:15378"/>
        <dbReference type="ChEBI" id="CHEBI:30616"/>
        <dbReference type="ChEBI" id="CHEBI:43474"/>
        <dbReference type="ChEBI" id="CHEBI:456216"/>
    </reaction>
    <physiologicalReaction direction="left-to-right" evidence="11">
        <dbReference type="Rhea" id="RHEA:13066"/>
    </physiologicalReaction>
</comment>
<dbReference type="InterPro" id="IPR003960">
    <property type="entry name" value="ATPase_AAA_CS"/>
</dbReference>
<evidence type="ECO:0000256" key="7">
    <source>
        <dbReference type="ARBA" id="ARBA00022840"/>
    </source>
</evidence>
<keyword evidence="8" id="KW-1133">Transmembrane helix</keyword>
<dbReference type="InterPro" id="IPR057495">
    <property type="entry name" value="AAA_lid_BCS1"/>
</dbReference>
<dbReference type="InterPro" id="IPR027417">
    <property type="entry name" value="P-loop_NTPase"/>
</dbReference>
<dbReference type="EMBL" id="CAACVR010000006">
    <property type="protein sequence ID" value="VEU20710.1"/>
    <property type="molecule type" value="Genomic_DNA"/>
</dbReference>
<proteinExistence type="inferred from homology"/>
<accession>A0A448YIG4</accession>
<evidence type="ECO:0000259" key="15">
    <source>
        <dbReference type="SMART" id="SM01024"/>
    </source>
</evidence>
<dbReference type="GO" id="GO:0005524">
    <property type="term" value="F:ATP binding"/>
    <property type="evidence" value="ECO:0007669"/>
    <property type="project" value="UniProtKB-KW"/>
</dbReference>
<evidence type="ECO:0000256" key="1">
    <source>
        <dbReference type="ARBA" id="ARBA00004434"/>
    </source>
</evidence>
<evidence type="ECO:0000256" key="11">
    <source>
        <dbReference type="ARBA" id="ARBA00048778"/>
    </source>
</evidence>
<dbReference type="InterPro" id="IPR050747">
    <property type="entry name" value="Mitochondrial_chaperone_BCS1"/>
</dbReference>
<keyword evidence="9" id="KW-0496">Mitochondrion</keyword>
<evidence type="ECO:0000256" key="9">
    <source>
        <dbReference type="ARBA" id="ARBA00023128"/>
    </source>
</evidence>
<feature type="domain" description="AAA+ ATPase" evidence="14">
    <location>
        <begin position="279"/>
        <end position="410"/>
    </location>
</feature>
<evidence type="ECO:0000256" key="10">
    <source>
        <dbReference type="ARBA" id="ARBA00023136"/>
    </source>
</evidence>
<evidence type="ECO:0000256" key="13">
    <source>
        <dbReference type="SAM" id="MobiDB-lite"/>
    </source>
</evidence>
<dbReference type="GO" id="GO:0005743">
    <property type="term" value="C:mitochondrial inner membrane"/>
    <property type="evidence" value="ECO:0007669"/>
    <property type="project" value="UniProtKB-SubCell"/>
</dbReference>
<reference evidence="16 17" key="1">
    <citation type="submission" date="2018-12" db="EMBL/GenBank/DDBJ databases">
        <authorList>
            <person name="Tiukova I."/>
            <person name="Dainat J."/>
        </authorList>
    </citation>
    <scope>NUCLEOTIDE SEQUENCE [LARGE SCALE GENOMIC DNA]</scope>
</reference>
<dbReference type="STRING" id="13370.A0A448YIG4"/>
<dbReference type="CDD" id="cd19510">
    <property type="entry name" value="RecA-like_BCS1"/>
    <property type="match status" value="1"/>
</dbReference>
<evidence type="ECO:0000256" key="12">
    <source>
        <dbReference type="RuleBase" id="RU003651"/>
    </source>
</evidence>
<evidence type="ECO:0000256" key="6">
    <source>
        <dbReference type="ARBA" id="ARBA00022801"/>
    </source>
</evidence>
<evidence type="ECO:0000256" key="5">
    <source>
        <dbReference type="ARBA" id="ARBA00022792"/>
    </source>
</evidence>
<dbReference type="PANTHER" id="PTHR23070">
    <property type="entry name" value="BCS1 AAA-TYPE ATPASE"/>
    <property type="match status" value="1"/>
</dbReference>
<feature type="domain" description="BCS1 N-terminal" evidence="15">
    <location>
        <begin position="81"/>
        <end position="248"/>
    </location>
</feature>
<dbReference type="GO" id="GO:0016887">
    <property type="term" value="F:ATP hydrolysis activity"/>
    <property type="evidence" value="ECO:0007669"/>
    <property type="project" value="InterPro"/>
</dbReference>
<name>A0A448YIG4_BRENA</name>
<sequence length="480" mass="54406">MALSDWISGMGMGPPGSNTPSKPRIVDAEIETPTANQVALYDFNHIPQDSEATPTEGTKKDSFFSSILSSNPYFAAGGGLMVLGAGFAVVRTSVSSLAQLAKRRLLVNLEIRNNDKAYSWFLAWMAQYKYRVSRQLSVQTTYTQHPNGSVTTGFSFVPGPGNHWLRYQKAWFYIKRERSERIHNSGQPMETVTVTTLYRDRYLLAGILDEARSMALRMNEGKTVMFKSWGQDWRPFGKPRKKRLMESVILDKGVKELIVGDVKDFLKSGDWYDKRGIPYRRGYLLYGPPGSGKTSFIQALAGEFDYNIAIMNISEHNLTDDRLAYLINNIPERTILLLEDIDAAFNQREQTNEQGYKSGVTFSGLLNALDGVASAEEVLTFMTTNHPEKLDPALMRPGRIDLKVFLGNATDLQIEQMFMRFYDNMEKCKVFKEKLEELELPFVSTAQLQGLFVQFKEGPDLAIDNIEILKSPKLNNFYYE</sequence>
<evidence type="ECO:0000256" key="8">
    <source>
        <dbReference type="ARBA" id="ARBA00022989"/>
    </source>
</evidence>
<dbReference type="AlphaFoldDB" id="A0A448YIG4"/>
<dbReference type="SMART" id="SM01024">
    <property type="entry name" value="BCS1_N"/>
    <property type="match status" value="1"/>
</dbReference>
<dbReference type="Proteomes" id="UP000290900">
    <property type="component" value="Unassembled WGS sequence"/>
</dbReference>
<dbReference type="InterPro" id="IPR003959">
    <property type="entry name" value="ATPase_AAA_core"/>
</dbReference>
<keyword evidence="4 12" id="KW-0547">Nucleotide-binding</keyword>
<feature type="region of interest" description="Disordered" evidence="13">
    <location>
        <begin position="1"/>
        <end position="20"/>
    </location>
</feature>
<evidence type="ECO:0000256" key="3">
    <source>
        <dbReference type="ARBA" id="ARBA00022692"/>
    </source>
</evidence>
<dbReference type="GO" id="GO:0034551">
    <property type="term" value="P:mitochondrial respiratory chain complex III assembly"/>
    <property type="evidence" value="ECO:0007669"/>
    <property type="project" value="UniProtKB-ARBA"/>
</dbReference>
<keyword evidence="3" id="KW-0812">Transmembrane</keyword>
<dbReference type="Gene3D" id="3.40.50.300">
    <property type="entry name" value="P-loop containing nucleotide triphosphate hydrolases"/>
    <property type="match status" value="1"/>
</dbReference>
<dbReference type="FunCoup" id="A0A448YIG4">
    <property type="interactions" value="1116"/>
</dbReference>
<evidence type="ECO:0000313" key="16">
    <source>
        <dbReference type="EMBL" id="VEU20710.1"/>
    </source>
</evidence>
<dbReference type="InParanoid" id="A0A448YIG4"/>
<evidence type="ECO:0000313" key="17">
    <source>
        <dbReference type="Proteomes" id="UP000290900"/>
    </source>
</evidence>
<keyword evidence="10" id="KW-0472">Membrane</keyword>